<keyword evidence="2" id="KW-1185">Reference proteome</keyword>
<protein>
    <recommendedName>
        <fullName evidence="3">Lipoprotein</fullName>
    </recommendedName>
</protein>
<sequence>MISRKTFILLFLSTLLLQGCSPNSFFINLFSDGSKLELVSIDHDSDSSLTQDSVVTANLKYEIPHFESNKYFVIAQFSTTNSSSTTDGNFPANRYPIIVTPSGSIQINFPLMYVLNSPNIKRPLTMYFFLNEKVGQNSGHVVAMVGPIELK</sequence>
<evidence type="ECO:0008006" key="3">
    <source>
        <dbReference type="Google" id="ProtNLM"/>
    </source>
</evidence>
<evidence type="ECO:0000313" key="2">
    <source>
        <dbReference type="Proteomes" id="UP000237839"/>
    </source>
</evidence>
<reference evidence="1 2" key="1">
    <citation type="submission" date="2018-02" db="EMBL/GenBank/DDBJ databases">
        <title>Solimicrobium silvestre gen. nov., sp. nov., isolated from alpine forest soil.</title>
        <authorList>
            <person name="Margesin R."/>
            <person name="Albuquerque L."/>
            <person name="Zhang D.-C."/>
            <person name="Froufe H.J.C."/>
            <person name="Severino R."/>
            <person name="Roxo I."/>
            <person name="Egas C."/>
            <person name="Da Costa M.S."/>
        </authorList>
    </citation>
    <scope>NUCLEOTIDE SEQUENCE [LARGE SCALE GENOMIC DNA]</scope>
    <source>
        <strain evidence="1 2">S20-91</strain>
    </source>
</reference>
<gene>
    <name evidence="1" type="ORF">S2091_2456</name>
</gene>
<dbReference type="AlphaFoldDB" id="A0A2S9GYJ3"/>
<comment type="caution">
    <text evidence="1">The sequence shown here is derived from an EMBL/GenBank/DDBJ whole genome shotgun (WGS) entry which is preliminary data.</text>
</comment>
<name>A0A2S9GYJ3_9BURK</name>
<accession>A0A2S9GYJ3</accession>
<dbReference type="PROSITE" id="PS51257">
    <property type="entry name" value="PROKAR_LIPOPROTEIN"/>
    <property type="match status" value="1"/>
</dbReference>
<organism evidence="1 2">
    <name type="scientific">Solimicrobium silvestre</name>
    <dbReference type="NCBI Taxonomy" id="2099400"/>
    <lineage>
        <taxon>Bacteria</taxon>
        <taxon>Pseudomonadati</taxon>
        <taxon>Pseudomonadota</taxon>
        <taxon>Betaproteobacteria</taxon>
        <taxon>Burkholderiales</taxon>
        <taxon>Oxalobacteraceae</taxon>
        <taxon>Solimicrobium</taxon>
    </lineage>
</organism>
<dbReference type="EMBL" id="PUGF01000011">
    <property type="protein sequence ID" value="PRC92726.1"/>
    <property type="molecule type" value="Genomic_DNA"/>
</dbReference>
<dbReference type="Proteomes" id="UP000237839">
    <property type="component" value="Unassembled WGS sequence"/>
</dbReference>
<proteinExistence type="predicted"/>
<evidence type="ECO:0000313" key="1">
    <source>
        <dbReference type="EMBL" id="PRC92726.1"/>
    </source>
</evidence>